<keyword evidence="1" id="KW-0732">Signal</keyword>
<dbReference type="AlphaFoldDB" id="A0A3B0BWD8"/>
<dbReference type="SUPFAM" id="SSF51120">
    <property type="entry name" value="beta-Roll"/>
    <property type="match status" value="1"/>
</dbReference>
<evidence type="ECO:0000313" key="2">
    <source>
        <dbReference type="EMBL" id="RKN77382.1"/>
    </source>
</evidence>
<dbReference type="OrthoDB" id="4130815at2"/>
<accession>A0A3B0BWD8</accession>
<evidence type="ECO:0008006" key="4">
    <source>
        <dbReference type="Google" id="ProtNLM"/>
    </source>
</evidence>
<keyword evidence="3" id="KW-1185">Reference proteome</keyword>
<name>A0A3B0BWD8_9ACTN</name>
<proteinExistence type="predicted"/>
<dbReference type="InterPro" id="IPR001343">
    <property type="entry name" value="Hemolysn_Ca-bd"/>
</dbReference>
<reference evidence="2 3" key="1">
    <citation type="journal article" date="2015" name="Antonie Van Leeuwenhoek">
        <title>Streptomyces klenkii sp. nov., isolated from deep marine sediment.</title>
        <authorList>
            <person name="Veyisoglu A."/>
            <person name="Sahin N."/>
        </authorList>
    </citation>
    <scope>NUCLEOTIDE SEQUENCE [LARGE SCALE GENOMIC DNA]</scope>
    <source>
        <strain evidence="2 3">KCTC 29202</strain>
    </source>
</reference>
<dbReference type="InterPro" id="IPR011049">
    <property type="entry name" value="Serralysin-like_metalloprot_C"/>
</dbReference>
<dbReference type="Proteomes" id="UP000270343">
    <property type="component" value="Unassembled WGS sequence"/>
</dbReference>
<dbReference type="PRINTS" id="PR00313">
    <property type="entry name" value="CABNDNGRPT"/>
</dbReference>
<sequence length="339" mass="33426">MRLRHTAVGALVTGLVLIAAPTAPAGAAAPADPPGCTRTGLPSGGVHIVCAQGVPVDTTLNGTGKADIIEVRGGDATGHLSGTVNGLGGDDVIVVDRILGNGGGRHIPGVIDGGDGDDKITVTDKDDWPVLGLIYGGAGNDTITTGNVTHQAYIDGGAGNDVITTGRVFATSIKGGDGDDILRLASYDVPGYDKSSSLDGGAGNDTITVAELGGPLHGGPGDDEIAVYGFALVNSRTPKPATVDGDEGDDVIRVGATGATDNVRTTRVSGGAGADLIEVPSVGQGRGATVSGDDDDDVIQGPGGTAVAVGPYGTVDGGRGDNLCRTDNRDGGTVTNCRA</sequence>
<gene>
    <name evidence="2" type="ORF">D7231_01175</name>
</gene>
<dbReference type="EMBL" id="RBAM01000001">
    <property type="protein sequence ID" value="RKN77382.1"/>
    <property type="molecule type" value="Genomic_DNA"/>
</dbReference>
<comment type="caution">
    <text evidence="2">The sequence shown here is derived from an EMBL/GenBank/DDBJ whole genome shotgun (WGS) entry which is preliminary data.</text>
</comment>
<feature type="chain" id="PRO_5017368313" description="Calcium-binding protein" evidence="1">
    <location>
        <begin position="26"/>
        <end position="339"/>
    </location>
</feature>
<dbReference type="GO" id="GO:0005509">
    <property type="term" value="F:calcium ion binding"/>
    <property type="evidence" value="ECO:0007669"/>
    <property type="project" value="InterPro"/>
</dbReference>
<dbReference type="Gene3D" id="2.160.20.160">
    <property type="match status" value="2"/>
</dbReference>
<protein>
    <recommendedName>
        <fullName evidence="4">Calcium-binding protein</fullName>
    </recommendedName>
</protein>
<evidence type="ECO:0000256" key="1">
    <source>
        <dbReference type="SAM" id="SignalP"/>
    </source>
</evidence>
<organism evidence="2 3">
    <name type="scientific">Streptomyces klenkii</name>
    <dbReference type="NCBI Taxonomy" id="1420899"/>
    <lineage>
        <taxon>Bacteria</taxon>
        <taxon>Bacillati</taxon>
        <taxon>Actinomycetota</taxon>
        <taxon>Actinomycetes</taxon>
        <taxon>Kitasatosporales</taxon>
        <taxon>Streptomycetaceae</taxon>
        <taxon>Streptomyces</taxon>
    </lineage>
</organism>
<dbReference type="Pfam" id="PF00353">
    <property type="entry name" value="HemolysinCabind"/>
    <property type="match status" value="4"/>
</dbReference>
<feature type="signal peptide" evidence="1">
    <location>
        <begin position="1"/>
        <end position="25"/>
    </location>
</feature>
<dbReference type="RefSeq" id="WP_120752996.1">
    <property type="nucleotide sequence ID" value="NZ_RBAM01000001.1"/>
</dbReference>
<evidence type="ECO:0000313" key="3">
    <source>
        <dbReference type="Proteomes" id="UP000270343"/>
    </source>
</evidence>